<dbReference type="RefSeq" id="WP_067758669.1">
    <property type="nucleotide sequence ID" value="NZ_CP015772.1"/>
</dbReference>
<reference evidence="1 2" key="1">
    <citation type="submission" date="2016-05" db="EMBL/GenBank/DDBJ databases">
        <title>Niabella ginsenosidivorans BS26 whole genome sequencing.</title>
        <authorList>
            <person name="Im W.T."/>
            <person name="Siddiqi M.Z."/>
        </authorList>
    </citation>
    <scope>NUCLEOTIDE SEQUENCE [LARGE SCALE GENOMIC DNA]</scope>
    <source>
        <strain evidence="1 2">BS26</strain>
    </source>
</reference>
<protein>
    <submittedName>
        <fullName evidence="1">Uncharacterized protein</fullName>
    </submittedName>
</protein>
<proteinExistence type="predicted"/>
<sequence>MKRSYFCFLFLLFLLPSCLPDRSDKEETSDSDIDAARNFIQAALKGNYNDAKKFMLNDTENVERMDAASRIQRSPDEKQGLWDASINIHERKLLNDSTSIIIYSNSYYKDNKDTLKVVKRNGNWLVDFKYLFKHDDSLPASGK</sequence>
<dbReference type="STRING" id="1176587.A8C56_17025"/>
<dbReference type="EMBL" id="CP015772">
    <property type="protein sequence ID" value="ANH82443.1"/>
    <property type="molecule type" value="Genomic_DNA"/>
</dbReference>
<evidence type="ECO:0000313" key="2">
    <source>
        <dbReference type="Proteomes" id="UP000077667"/>
    </source>
</evidence>
<name>A0A1A9I4G3_9BACT</name>
<evidence type="ECO:0000313" key="1">
    <source>
        <dbReference type="EMBL" id="ANH82443.1"/>
    </source>
</evidence>
<keyword evidence="2" id="KW-1185">Reference proteome</keyword>
<organism evidence="1 2">
    <name type="scientific">Niabella ginsenosidivorans</name>
    <dbReference type="NCBI Taxonomy" id="1176587"/>
    <lineage>
        <taxon>Bacteria</taxon>
        <taxon>Pseudomonadati</taxon>
        <taxon>Bacteroidota</taxon>
        <taxon>Chitinophagia</taxon>
        <taxon>Chitinophagales</taxon>
        <taxon>Chitinophagaceae</taxon>
        <taxon>Niabella</taxon>
    </lineage>
</organism>
<dbReference type="AlphaFoldDB" id="A0A1A9I4G3"/>
<dbReference type="OrthoDB" id="671785at2"/>
<accession>A0A1A9I4G3</accession>
<dbReference type="KEGG" id="nia:A8C56_17025"/>
<dbReference type="Proteomes" id="UP000077667">
    <property type="component" value="Chromosome"/>
</dbReference>
<gene>
    <name evidence="1" type="ORF">A8C56_17025</name>
</gene>